<dbReference type="EMBL" id="PIOD01000025">
    <property type="protein sequence ID" value="RDW15411.1"/>
    <property type="molecule type" value="Genomic_DNA"/>
</dbReference>
<feature type="domain" description="MoaB/Mog" evidence="7">
    <location>
        <begin position="18"/>
        <end position="163"/>
    </location>
</feature>
<dbReference type="Proteomes" id="UP000256520">
    <property type="component" value="Unassembled WGS sequence"/>
</dbReference>
<proteinExistence type="inferred from homology"/>
<protein>
    <recommendedName>
        <fullName evidence="4 6">Molybdenum cofactor biosynthesis protein B</fullName>
    </recommendedName>
</protein>
<evidence type="ECO:0000256" key="5">
    <source>
        <dbReference type="ARBA" id="ARBA00023150"/>
    </source>
</evidence>
<dbReference type="NCBIfam" id="TIGR00177">
    <property type="entry name" value="molyb_syn"/>
    <property type="match status" value="1"/>
</dbReference>
<name>A0A3D8PJK1_9BACI</name>
<dbReference type="AlphaFoldDB" id="A0A3D8PJK1"/>
<evidence type="ECO:0000313" key="9">
    <source>
        <dbReference type="Proteomes" id="UP000256520"/>
    </source>
</evidence>
<evidence type="ECO:0000259" key="7">
    <source>
        <dbReference type="SMART" id="SM00852"/>
    </source>
</evidence>
<evidence type="ECO:0000256" key="6">
    <source>
        <dbReference type="PIRNR" id="PIRNR006443"/>
    </source>
</evidence>
<dbReference type="SMART" id="SM00852">
    <property type="entry name" value="MoCF_biosynth"/>
    <property type="match status" value="1"/>
</dbReference>
<comment type="pathway">
    <text evidence="2 6">Cofactor biosynthesis; molybdopterin biosynthesis.</text>
</comment>
<evidence type="ECO:0000256" key="4">
    <source>
        <dbReference type="ARBA" id="ARBA00015262"/>
    </source>
</evidence>
<evidence type="ECO:0000256" key="2">
    <source>
        <dbReference type="ARBA" id="ARBA00005046"/>
    </source>
</evidence>
<gene>
    <name evidence="8" type="ORF">CWR45_16620</name>
</gene>
<dbReference type="FunFam" id="3.40.980.10:FF:000006">
    <property type="entry name" value="Molybdenum cofactor biosynthesis protein B"/>
    <property type="match status" value="1"/>
</dbReference>
<reference evidence="9" key="1">
    <citation type="submission" date="2017-11" db="EMBL/GenBank/DDBJ databases">
        <authorList>
            <person name="Zhu W."/>
        </authorList>
    </citation>
    <scope>NUCLEOTIDE SEQUENCE [LARGE SCALE GENOMIC DNA]</scope>
    <source>
        <strain evidence="9">CAU 1051</strain>
    </source>
</reference>
<dbReference type="Gene3D" id="3.40.980.10">
    <property type="entry name" value="MoaB/Mog-like domain"/>
    <property type="match status" value="1"/>
</dbReference>
<comment type="function">
    <text evidence="1 6">May be involved in the biosynthesis of molybdopterin.</text>
</comment>
<dbReference type="GO" id="GO:0006777">
    <property type="term" value="P:Mo-molybdopterin cofactor biosynthetic process"/>
    <property type="evidence" value="ECO:0007669"/>
    <property type="project" value="UniProtKB-UniRule"/>
</dbReference>
<keyword evidence="9" id="KW-1185">Reference proteome</keyword>
<dbReference type="InterPro" id="IPR036425">
    <property type="entry name" value="MoaB/Mog-like_dom_sf"/>
</dbReference>
<evidence type="ECO:0000256" key="3">
    <source>
        <dbReference type="ARBA" id="ARBA00006112"/>
    </source>
</evidence>
<accession>A0A3D8PJK1</accession>
<dbReference type="UniPathway" id="UPA00344"/>
<dbReference type="InterPro" id="IPR001453">
    <property type="entry name" value="MoaB/Mog_dom"/>
</dbReference>
<dbReference type="SUPFAM" id="SSF53218">
    <property type="entry name" value="Molybdenum cofactor biosynthesis proteins"/>
    <property type="match status" value="1"/>
</dbReference>
<dbReference type="Pfam" id="PF00994">
    <property type="entry name" value="MoCF_biosynth"/>
    <property type="match status" value="1"/>
</dbReference>
<dbReference type="OrthoDB" id="9784492at2"/>
<dbReference type="PIRSF" id="PIRSF006443">
    <property type="entry name" value="MoaB"/>
    <property type="match status" value="1"/>
</dbReference>
<dbReference type="GO" id="GO:0005829">
    <property type="term" value="C:cytosol"/>
    <property type="evidence" value="ECO:0007669"/>
    <property type="project" value="TreeGrafter"/>
</dbReference>
<dbReference type="PANTHER" id="PTHR43232">
    <property type="entry name" value="MOLYBDENUM COFACTOR BIOSYNTHESIS PROTEIN B"/>
    <property type="match status" value="1"/>
</dbReference>
<dbReference type="PANTHER" id="PTHR43232:SF2">
    <property type="entry name" value="MOLYBDENUM COFACTOR BIOSYNTHESIS PROTEIN B"/>
    <property type="match status" value="1"/>
</dbReference>
<dbReference type="CDD" id="cd00886">
    <property type="entry name" value="MogA_MoaB"/>
    <property type="match status" value="1"/>
</dbReference>
<comment type="similarity">
    <text evidence="3 6">Belongs to the MoaB/Mog family.</text>
</comment>
<keyword evidence="5 6" id="KW-0501">Molybdenum cofactor biosynthesis</keyword>
<evidence type="ECO:0000313" key="8">
    <source>
        <dbReference type="EMBL" id="RDW15411.1"/>
    </source>
</evidence>
<organism evidence="8 9">
    <name type="scientific">Oceanobacillus chungangensis</name>
    <dbReference type="NCBI Taxonomy" id="1229152"/>
    <lineage>
        <taxon>Bacteria</taxon>
        <taxon>Bacillati</taxon>
        <taxon>Bacillota</taxon>
        <taxon>Bacilli</taxon>
        <taxon>Bacillales</taxon>
        <taxon>Bacillaceae</taxon>
        <taxon>Oceanobacillus</taxon>
    </lineage>
</organism>
<comment type="caution">
    <text evidence="8">The sequence shown here is derived from an EMBL/GenBank/DDBJ whole genome shotgun (WGS) entry which is preliminary data.</text>
</comment>
<dbReference type="InterPro" id="IPR012245">
    <property type="entry name" value="MoaB"/>
</dbReference>
<sequence>MTMANEHHKYNAMNVSCAVVTVSDTRNEETDKSGKLMKALLAESGHEINYYIITPDDRDTITKTIEHAIQREDIDAVLVNGGTGISGRDVTIEAIQPLLDKELPGYGELFRYLSYQFDIGTASMLSRAIAGVVNNRILFATPGSTGAVKLAMEKLILPELVHAVKEITKDLQK</sequence>
<evidence type="ECO:0000256" key="1">
    <source>
        <dbReference type="ARBA" id="ARBA00003487"/>
    </source>
</evidence>